<dbReference type="Pfam" id="PF13426">
    <property type="entry name" value="PAS_9"/>
    <property type="match status" value="1"/>
</dbReference>
<comment type="caution">
    <text evidence="8">The sequence shown here is derived from an EMBL/GenBank/DDBJ whole genome shotgun (WGS) entry which is preliminary data.</text>
</comment>
<feature type="domain" description="GGDEF" evidence="7">
    <location>
        <begin position="294"/>
        <end position="427"/>
    </location>
</feature>
<dbReference type="SMART" id="SM00267">
    <property type="entry name" value="GGDEF"/>
    <property type="match status" value="1"/>
</dbReference>
<feature type="domain" description="PAC" evidence="5">
    <location>
        <begin position="210"/>
        <end position="262"/>
    </location>
</feature>
<dbReference type="PANTHER" id="PTHR44757:SF2">
    <property type="entry name" value="BIOFILM ARCHITECTURE MAINTENANCE PROTEIN MBAA"/>
    <property type="match status" value="1"/>
</dbReference>
<dbReference type="PROSITE" id="PS50113">
    <property type="entry name" value="PAC"/>
    <property type="match status" value="1"/>
</dbReference>
<dbReference type="Pfam" id="PF00072">
    <property type="entry name" value="Response_reg"/>
    <property type="match status" value="1"/>
</dbReference>
<evidence type="ECO:0000313" key="9">
    <source>
        <dbReference type="Proteomes" id="UP000242502"/>
    </source>
</evidence>
<dbReference type="PROSITE" id="PS50883">
    <property type="entry name" value="EAL"/>
    <property type="match status" value="1"/>
</dbReference>
<dbReference type="InterPro" id="IPR011006">
    <property type="entry name" value="CheY-like_superfamily"/>
</dbReference>
<evidence type="ECO:0000259" key="5">
    <source>
        <dbReference type="PROSITE" id="PS50113"/>
    </source>
</evidence>
<dbReference type="Pfam" id="PF00990">
    <property type="entry name" value="GGDEF"/>
    <property type="match status" value="1"/>
</dbReference>
<evidence type="ECO:0000313" key="8">
    <source>
        <dbReference type="EMBL" id="ODS22786.1"/>
    </source>
</evidence>
<dbReference type="Gene3D" id="3.20.20.450">
    <property type="entry name" value="EAL domain"/>
    <property type="match status" value="1"/>
</dbReference>
<dbReference type="InterPro" id="IPR052155">
    <property type="entry name" value="Biofilm_reg_signaling"/>
</dbReference>
<dbReference type="CDD" id="cd01949">
    <property type="entry name" value="GGDEF"/>
    <property type="match status" value="1"/>
</dbReference>
<dbReference type="PROSITE" id="PS50112">
    <property type="entry name" value="PAS"/>
    <property type="match status" value="1"/>
</dbReference>
<dbReference type="CDD" id="cd01948">
    <property type="entry name" value="EAL"/>
    <property type="match status" value="1"/>
</dbReference>
<dbReference type="SUPFAM" id="SSF55785">
    <property type="entry name" value="PYP-like sensor domain (PAS domain)"/>
    <property type="match status" value="1"/>
</dbReference>
<dbReference type="Gene3D" id="3.30.450.20">
    <property type="entry name" value="PAS domain"/>
    <property type="match status" value="1"/>
</dbReference>
<dbReference type="PANTHER" id="PTHR44757">
    <property type="entry name" value="DIGUANYLATE CYCLASE DGCP"/>
    <property type="match status" value="1"/>
</dbReference>
<organism evidence="8 9">
    <name type="scientific">Candidatus Endobugula sertula</name>
    <name type="common">Bugula neritina bacterial symbiont</name>
    <dbReference type="NCBI Taxonomy" id="62101"/>
    <lineage>
        <taxon>Bacteria</taxon>
        <taxon>Pseudomonadati</taxon>
        <taxon>Pseudomonadota</taxon>
        <taxon>Gammaproteobacteria</taxon>
        <taxon>Cellvibrionales</taxon>
        <taxon>Cellvibrionaceae</taxon>
        <taxon>Candidatus Endobugula</taxon>
    </lineage>
</organism>
<dbReference type="InterPro" id="IPR000014">
    <property type="entry name" value="PAS"/>
</dbReference>
<feature type="domain" description="EAL" evidence="6">
    <location>
        <begin position="436"/>
        <end position="690"/>
    </location>
</feature>
<dbReference type="InterPro" id="IPR000700">
    <property type="entry name" value="PAS-assoc_C"/>
</dbReference>
<evidence type="ECO:0000259" key="7">
    <source>
        <dbReference type="PROSITE" id="PS50887"/>
    </source>
</evidence>
<dbReference type="InterPro" id="IPR001610">
    <property type="entry name" value="PAC"/>
</dbReference>
<proteinExistence type="predicted"/>
<dbReference type="NCBIfam" id="TIGR00254">
    <property type="entry name" value="GGDEF"/>
    <property type="match status" value="1"/>
</dbReference>
<dbReference type="AlphaFoldDB" id="A0A1D2QMI5"/>
<dbReference type="InterPro" id="IPR043128">
    <property type="entry name" value="Rev_trsase/Diguanyl_cyclase"/>
</dbReference>
<name>A0A1D2QMI5_9GAMM</name>
<evidence type="ECO:0000259" key="3">
    <source>
        <dbReference type="PROSITE" id="PS50110"/>
    </source>
</evidence>
<reference evidence="8 9" key="1">
    <citation type="journal article" date="2016" name="Appl. Environ. Microbiol.">
        <title>Lack of Overt Genome Reduction in the Bryostatin-Producing Bryozoan Symbiont "Candidatus Endobugula sertula".</title>
        <authorList>
            <person name="Miller I.J."/>
            <person name="Vanee N."/>
            <person name="Fong S.S."/>
            <person name="Lim-Fong G.E."/>
            <person name="Kwan J.C."/>
        </authorList>
    </citation>
    <scope>NUCLEOTIDE SEQUENCE [LARGE SCALE GENOMIC DNA]</scope>
    <source>
        <strain evidence="8">AB1-4</strain>
    </source>
</reference>
<dbReference type="SMART" id="SM00086">
    <property type="entry name" value="PAC"/>
    <property type="match status" value="1"/>
</dbReference>
<evidence type="ECO:0000259" key="4">
    <source>
        <dbReference type="PROSITE" id="PS50112"/>
    </source>
</evidence>
<feature type="domain" description="Response regulatory" evidence="3">
    <location>
        <begin position="7"/>
        <end position="123"/>
    </location>
</feature>
<dbReference type="Gene3D" id="3.40.50.2300">
    <property type="match status" value="1"/>
</dbReference>
<dbReference type="PROSITE" id="PS50887">
    <property type="entry name" value="GGDEF"/>
    <property type="match status" value="1"/>
</dbReference>
<dbReference type="PROSITE" id="PS50110">
    <property type="entry name" value="RESPONSE_REGULATORY"/>
    <property type="match status" value="1"/>
</dbReference>
<dbReference type="CDD" id="cd00156">
    <property type="entry name" value="REC"/>
    <property type="match status" value="1"/>
</dbReference>
<dbReference type="SUPFAM" id="SSF141868">
    <property type="entry name" value="EAL domain-like"/>
    <property type="match status" value="1"/>
</dbReference>
<dbReference type="FunFam" id="3.30.70.270:FF:000001">
    <property type="entry name" value="Diguanylate cyclase domain protein"/>
    <property type="match status" value="1"/>
</dbReference>
<keyword evidence="2" id="KW-0597">Phosphoprotein</keyword>
<dbReference type="SMART" id="SM00052">
    <property type="entry name" value="EAL"/>
    <property type="match status" value="1"/>
</dbReference>
<sequence length="699" mass="80092">METKTLNILFVEDSEDDVELTLSELERAGYKVYAHRIETSELMQQALVDHQWDVIISDYKMPRFSAEKSLAVYNQKNLDIPFIIVSGVVEAEDVVYLLKQGAHDFLNKNFLARLVPAIERELRDSKVRSAQRRAEQKVSILSLAVEQSPVSVVITDPDGVIEYVNPKFESSTGYCLEEAMGMHLGFTIMQDAGEVNLGDLWHSIREKGDWNGEFCNLHKNGMLFWEYVNISPLEDENGNIIHFVSVQEDITARRSYEEQLRIQAHFDDLTGLANRTLMIEKLNHAIEYSYQNDISMALLCIDLDHFKNINDSLGHMVGDELLRQAASRLASCTKKSDTLARMGGDEFVIILPRIEENNVIQRVADRILQQFSKPFVIDHHDHFITASIGVAKYPENSKDPHVLLRNADLAMYQAKKLGRNQCQFFSEDINNLLNERMAIENALRGVELRNELTLLYQPIIEKFTHRIIACEVLLRWCTHDGYCIMPDKFIPIAEECGLIKNVGEWVVKNACEDLHLIHRTLAPSLKFAINISPRQLQLADFAHFLGEQLDEYQIQAEMIDLEITESVLINDQVETRRNLEILCEMGFNLSIDDFGTGYSSLGYLQKYPFKKLKIDRSFISQIEDNTSNSKLTETMITMSHSLGMQVVAEGLETSEQLEFLQQRHCDLMQGYFFSKPIPLSELKTLLKKGNHSNVVKFIR</sequence>
<dbReference type="InterPro" id="IPR029787">
    <property type="entry name" value="Nucleotide_cyclase"/>
</dbReference>
<dbReference type="InterPro" id="IPR001789">
    <property type="entry name" value="Sig_transdc_resp-reg_receiver"/>
</dbReference>
<feature type="domain" description="PAS" evidence="4">
    <location>
        <begin position="137"/>
        <end position="181"/>
    </location>
</feature>
<dbReference type="GO" id="GO:0003824">
    <property type="term" value="F:catalytic activity"/>
    <property type="evidence" value="ECO:0007669"/>
    <property type="project" value="UniProtKB-ARBA"/>
</dbReference>
<dbReference type="Pfam" id="PF00563">
    <property type="entry name" value="EAL"/>
    <property type="match status" value="1"/>
</dbReference>
<dbReference type="InterPro" id="IPR035919">
    <property type="entry name" value="EAL_sf"/>
</dbReference>
<dbReference type="GO" id="GO:0000160">
    <property type="term" value="P:phosphorelay signal transduction system"/>
    <property type="evidence" value="ECO:0007669"/>
    <property type="project" value="InterPro"/>
</dbReference>
<evidence type="ECO:0000256" key="1">
    <source>
        <dbReference type="ARBA" id="ARBA00001946"/>
    </source>
</evidence>
<dbReference type="CDD" id="cd00130">
    <property type="entry name" value="PAS"/>
    <property type="match status" value="1"/>
</dbReference>
<dbReference type="Gene3D" id="3.30.70.270">
    <property type="match status" value="1"/>
</dbReference>
<dbReference type="NCBIfam" id="TIGR00229">
    <property type="entry name" value="sensory_box"/>
    <property type="match status" value="1"/>
</dbReference>
<dbReference type="InterPro" id="IPR035965">
    <property type="entry name" value="PAS-like_dom_sf"/>
</dbReference>
<dbReference type="SMART" id="SM00091">
    <property type="entry name" value="PAS"/>
    <property type="match status" value="1"/>
</dbReference>
<dbReference type="EMBL" id="MDLC01000052">
    <property type="protein sequence ID" value="ODS22786.1"/>
    <property type="molecule type" value="Genomic_DNA"/>
</dbReference>
<dbReference type="SUPFAM" id="SSF52172">
    <property type="entry name" value="CheY-like"/>
    <property type="match status" value="1"/>
</dbReference>
<evidence type="ECO:0000256" key="2">
    <source>
        <dbReference type="PROSITE-ProRule" id="PRU00169"/>
    </source>
</evidence>
<dbReference type="SUPFAM" id="SSF55073">
    <property type="entry name" value="Nucleotide cyclase"/>
    <property type="match status" value="1"/>
</dbReference>
<gene>
    <name evidence="8" type="ORF">AB835_12195</name>
</gene>
<dbReference type="Proteomes" id="UP000242502">
    <property type="component" value="Unassembled WGS sequence"/>
</dbReference>
<protein>
    <submittedName>
        <fullName evidence="8">Two-component system response regulator</fullName>
    </submittedName>
</protein>
<dbReference type="SMART" id="SM00448">
    <property type="entry name" value="REC"/>
    <property type="match status" value="1"/>
</dbReference>
<dbReference type="InterPro" id="IPR000160">
    <property type="entry name" value="GGDEF_dom"/>
</dbReference>
<feature type="modified residue" description="4-aspartylphosphate" evidence="2">
    <location>
        <position position="58"/>
    </location>
</feature>
<accession>A0A1D2QMI5</accession>
<dbReference type="InterPro" id="IPR001633">
    <property type="entry name" value="EAL_dom"/>
</dbReference>
<comment type="cofactor">
    <cofactor evidence="1">
        <name>Mg(2+)</name>
        <dbReference type="ChEBI" id="CHEBI:18420"/>
    </cofactor>
</comment>
<dbReference type="STRING" id="62101.AB835_12195"/>
<evidence type="ECO:0000259" key="6">
    <source>
        <dbReference type="PROSITE" id="PS50883"/>
    </source>
</evidence>